<dbReference type="EMBL" id="LR797374">
    <property type="protein sequence ID" value="CAB4211339.1"/>
    <property type="molecule type" value="Genomic_DNA"/>
</dbReference>
<keyword evidence="1" id="KW-0812">Transmembrane</keyword>
<evidence type="ECO:0000313" key="2">
    <source>
        <dbReference type="EMBL" id="CAB4182574.1"/>
    </source>
</evidence>
<keyword evidence="1" id="KW-0472">Membrane</keyword>
<evidence type="ECO:0000313" key="4">
    <source>
        <dbReference type="EMBL" id="CAB4211339.1"/>
    </source>
</evidence>
<keyword evidence="1" id="KW-1133">Transmembrane helix</keyword>
<name>A0A6J7XEA4_9CAUD</name>
<organism evidence="5">
    <name type="scientific">uncultured Caudovirales phage</name>
    <dbReference type="NCBI Taxonomy" id="2100421"/>
    <lineage>
        <taxon>Viruses</taxon>
        <taxon>Duplodnaviria</taxon>
        <taxon>Heunggongvirae</taxon>
        <taxon>Uroviricota</taxon>
        <taxon>Caudoviricetes</taxon>
        <taxon>Peduoviridae</taxon>
        <taxon>Maltschvirus</taxon>
        <taxon>Maltschvirus maltsch</taxon>
    </lineage>
</organism>
<evidence type="ECO:0000313" key="5">
    <source>
        <dbReference type="EMBL" id="CAB5227370.1"/>
    </source>
</evidence>
<feature type="transmembrane region" description="Helical" evidence="1">
    <location>
        <begin position="40"/>
        <end position="59"/>
    </location>
</feature>
<protein>
    <submittedName>
        <fullName evidence="5">Uncharacterized protein</fullName>
    </submittedName>
</protein>
<evidence type="ECO:0000313" key="3">
    <source>
        <dbReference type="EMBL" id="CAB4198184.1"/>
    </source>
</evidence>
<sequence length="64" mass="7001">MSKEATGLSEEQLEALVTIVSEKVVENFYAEIGKNVVRKFLWIAGIIGFGIAMMLGFTGKLPQP</sequence>
<proteinExistence type="predicted"/>
<reference evidence="5" key="1">
    <citation type="submission" date="2020-05" db="EMBL/GenBank/DDBJ databases">
        <authorList>
            <person name="Chiriac C."/>
            <person name="Salcher M."/>
            <person name="Ghai R."/>
            <person name="Kavagutti S V."/>
        </authorList>
    </citation>
    <scope>NUCLEOTIDE SEQUENCE</scope>
</reference>
<accession>A0A6J7XEA4</accession>
<evidence type="ECO:0000256" key="1">
    <source>
        <dbReference type="SAM" id="Phobius"/>
    </source>
</evidence>
<dbReference type="EMBL" id="LR798376">
    <property type="protein sequence ID" value="CAB5227370.1"/>
    <property type="molecule type" value="Genomic_DNA"/>
</dbReference>
<gene>
    <name evidence="2" type="ORF">UFOVP1077_12</name>
    <name evidence="3" type="ORF">UFOVP1316_55</name>
    <name evidence="4" type="ORF">UFOVP1428_9</name>
    <name evidence="5" type="ORF">UFOVP1526_35</name>
</gene>
<dbReference type="EMBL" id="LR797030">
    <property type="protein sequence ID" value="CAB4182574.1"/>
    <property type="molecule type" value="Genomic_DNA"/>
</dbReference>
<dbReference type="EMBL" id="LR797268">
    <property type="protein sequence ID" value="CAB4198184.1"/>
    <property type="molecule type" value="Genomic_DNA"/>
</dbReference>